<keyword evidence="7" id="KW-0175">Coiled coil</keyword>
<keyword evidence="5" id="KW-0539">Nucleus</keyword>
<gene>
    <name evidence="8" type="ORF">ASCRUDRAFT_116349</name>
</gene>
<dbReference type="FunCoup" id="A0A1D2VBB9">
    <property type="interactions" value="1162"/>
</dbReference>
<keyword evidence="9" id="KW-1185">Reference proteome</keyword>
<evidence type="ECO:0000256" key="5">
    <source>
        <dbReference type="ARBA" id="ARBA00023242"/>
    </source>
</evidence>
<evidence type="ECO:0000256" key="3">
    <source>
        <dbReference type="ARBA" id="ARBA00022517"/>
    </source>
</evidence>
<evidence type="ECO:0000256" key="4">
    <source>
        <dbReference type="ARBA" id="ARBA00022552"/>
    </source>
</evidence>
<evidence type="ECO:0000313" key="9">
    <source>
        <dbReference type="Proteomes" id="UP000095038"/>
    </source>
</evidence>
<dbReference type="InParanoid" id="A0A1D2VBB9"/>
<evidence type="ECO:0000256" key="7">
    <source>
        <dbReference type="SAM" id="Coils"/>
    </source>
</evidence>
<dbReference type="GO" id="GO:0000472">
    <property type="term" value="P:endonucleolytic cleavage to generate mature 5'-end of SSU-rRNA from (SSU-rRNA, 5.8S rRNA, LSU-rRNA)"/>
    <property type="evidence" value="ECO:0007669"/>
    <property type="project" value="EnsemblFungi"/>
</dbReference>
<name>A0A1D2VBB9_9ASCO</name>
<comment type="similarity">
    <text evidence="2">Belongs to the NOP14 family.</text>
</comment>
<dbReference type="GO" id="GO:0034511">
    <property type="term" value="F:U3 snoRNA binding"/>
    <property type="evidence" value="ECO:0007669"/>
    <property type="project" value="EnsemblFungi"/>
</dbReference>
<dbReference type="RefSeq" id="XP_020045070.1">
    <property type="nucleotide sequence ID" value="XM_020188840.1"/>
</dbReference>
<evidence type="ECO:0000313" key="8">
    <source>
        <dbReference type="EMBL" id="ODV58763.1"/>
    </source>
</evidence>
<dbReference type="InterPro" id="IPR007276">
    <property type="entry name" value="Nop14"/>
</dbReference>
<dbReference type="PANTHER" id="PTHR23183:SF0">
    <property type="entry name" value="NUCLEOLAR PROTEIN 14"/>
    <property type="match status" value="1"/>
</dbReference>
<evidence type="ECO:0000256" key="2">
    <source>
        <dbReference type="ARBA" id="ARBA00007466"/>
    </source>
</evidence>
<dbReference type="OrthoDB" id="441771at2759"/>
<comment type="subcellular location">
    <subcellularLocation>
        <location evidence="1">Nucleus</location>
        <location evidence="1">Nucleolus</location>
    </subcellularLocation>
</comment>
<feature type="coiled-coil region" evidence="7">
    <location>
        <begin position="721"/>
        <end position="774"/>
    </location>
</feature>
<dbReference type="EMBL" id="KV454489">
    <property type="protein sequence ID" value="ODV58763.1"/>
    <property type="molecule type" value="Genomic_DNA"/>
</dbReference>
<dbReference type="Proteomes" id="UP000095038">
    <property type="component" value="Unassembled WGS sequence"/>
</dbReference>
<dbReference type="Pfam" id="PF04147">
    <property type="entry name" value="Nop14"/>
    <property type="match status" value="1"/>
</dbReference>
<keyword evidence="4" id="KW-0698">rRNA processing</keyword>
<dbReference type="GO" id="GO:0000480">
    <property type="term" value="P:endonucleolytic cleavage in 5'-ETS of tricistronic rRNA transcript (SSU-rRNA, 5.8S rRNA, LSU-rRNA)"/>
    <property type="evidence" value="ECO:0007669"/>
    <property type="project" value="EnsemblFungi"/>
</dbReference>
<organism evidence="8 9">
    <name type="scientific">Ascoidea rubescens DSM 1968</name>
    <dbReference type="NCBI Taxonomy" id="1344418"/>
    <lineage>
        <taxon>Eukaryota</taxon>
        <taxon>Fungi</taxon>
        <taxon>Dikarya</taxon>
        <taxon>Ascomycota</taxon>
        <taxon>Saccharomycotina</taxon>
        <taxon>Saccharomycetes</taxon>
        <taxon>Ascoideaceae</taxon>
        <taxon>Ascoidea</taxon>
    </lineage>
</organism>
<reference evidence="9" key="1">
    <citation type="submission" date="2016-05" db="EMBL/GenBank/DDBJ databases">
        <title>Comparative genomics of biotechnologically important yeasts.</title>
        <authorList>
            <consortium name="DOE Joint Genome Institute"/>
            <person name="Riley R."/>
            <person name="Haridas S."/>
            <person name="Wolfe K.H."/>
            <person name="Lopes M.R."/>
            <person name="Hittinger C.T."/>
            <person name="Goker M."/>
            <person name="Salamov A."/>
            <person name="Wisecaver J."/>
            <person name="Long T.M."/>
            <person name="Aerts A.L."/>
            <person name="Barry K."/>
            <person name="Choi C."/>
            <person name="Clum A."/>
            <person name="Coughlan A.Y."/>
            <person name="Deshpande S."/>
            <person name="Douglass A.P."/>
            <person name="Hanson S.J."/>
            <person name="Klenk H.-P."/>
            <person name="Labutti K."/>
            <person name="Lapidus A."/>
            <person name="Lindquist E."/>
            <person name="Lipzen A."/>
            <person name="Meier-Kolthoff J.P."/>
            <person name="Ohm R.A."/>
            <person name="Otillar R.P."/>
            <person name="Pangilinan J."/>
            <person name="Peng Y."/>
            <person name="Rokas A."/>
            <person name="Rosa C.A."/>
            <person name="Scheuner C."/>
            <person name="Sibirny A.A."/>
            <person name="Slot J.C."/>
            <person name="Stielow J.B."/>
            <person name="Sun H."/>
            <person name="Kurtzman C.P."/>
            <person name="Blackwell M."/>
            <person name="Grigoriev I.V."/>
            <person name="Jeffries T.W."/>
        </authorList>
    </citation>
    <scope>NUCLEOTIDE SEQUENCE [LARGE SCALE GENOMIC DNA]</scope>
    <source>
        <strain evidence="9">DSM 1968</strain>
    </source>
</reference>
<protein>
    <submittedName>
        <fullName evidence="8">Nop14-like protein</fullName>
    </submittedName>
</protein>
<dbReference type="GeneID" id="30962476"/>
<dbReference type="GO" id="GO:0000447">
    <property type="term" value="P:endonucleolytic cleavage in ITS1 to separate SSU-rRNA from 5.8S rRNA and LSU-rRNA from tricistronic rRNA transcript (SSU-rRNA, 5.8S rRNA, LSU-rRNA)"/>
    <property type="evidence" value="ECO:0007669"/>
    <property type="project" value="EnsemblFungi"/>
</dbReference>
<dbReference type="PANTHER" id="PTHR23183">
    <property type="entry name" value="NOP14"/>
    <property type="match status" value="1"/>
</dbReference>
<accession>A0A1D2VBB9</accession>
<dbReference type="STRING" id="1344418.A0A1D2VBB9"/>
<proteinExistence type="inferred from homology"/>
<comment type="function">
    <text evidence="6">Involved in nucleolar processing of pre-18S ribosomal RNA. Has a role in the nuclear export of 40S pre-ribosomal subunit to the cytoplasm.</text>
</comment>
<sequence>MAKNKKKRSGKQHFDNRDKVIAKIREQANPFDLKFNRQKVDIVNTKNLKGNPGISKQKAENERKLAYQLKKSRKNKIGGLVDRRFGENDSNLSSEEKMLERFTREKQSSSKKSLYDIDNDDNDGTFDFDNDSLTHYGQTLSLKDDFDEGDLGIPKSNDSDLNNENESFGIKKHQLDENLEQPVRKKTKAEVMKEIVAKSKFYKHERQKLQEKRLETVEDLDDQFDEIMNALGTVEMKKNINNNSNKNNKTEKDVEYDQVYKNLLFDRRSVPADRTKTEEEINKETQAKKKKLEDDRLRRMEAMNAQGVEDLDDFWAGSDIEEQNEINGFVVKNSSDAEENNDLDIFESELDLNSNLILKPKKKSAALTFSCPEDHEQLLLTLSSKSLREHPDIIKKIIKNTDAKFAAENKEKLSNFAVILLDHILYLANSNYSTDEYETYCKVQENLINSLRLLANKFQEAVCEKFRSIIDEVQERIVNTITKEANEYPKVSDLVFFTIIGVVYSTSDHYHLVVTPALIIIAEALEQFKIKSLNDIFSGLFMVDLNIKYQRMSKRYMPEATLFLQKSLLSLTPSMKGIDPKSISASIPVNFLVTTEFGSCKKKLKISDLKNKLDPSYGPALLLKTIKLIDKSCDIWREKSAFIEIVEPFLPILKHLLKNYPSVCDISKLIEKINNLKKFALVDHKPLVLQSHRPIGVATYAPKFEENYNPDKKSYDPNRDRQEIKKLNAQIKKEKKLALREIRRDTKTISREQIKEKKDKYSEYHSKMARLVNEINTVEGSERNKYNKERKSRKGH</sequence>
<dbReference type="GO" id="GO:0032040">
    <property type="term" value="C:small-subunit processome"/>
    <property type="evidence" value="ECO:0007669"/>
    <property type="project" value="EnsemblFungi"/>
</dbReference>
<evidence type="ECO:0000256" key="1">
    <source>
        <dbReference type="ARBA" id="ARBA00004604"/>
    </source>
</evidence>
<keyword evidence="3" id="KW-0690">Ribosome biogenesis</keyword>
<evidence type="ECO:0000256" key="6">
    <source>
        <dbReference type="ARBA" id="ARBA00024695"/>
    </source>
</evidence>
<dbReference type="GO" id="GO:0030692">
    <property type="term" value="C:Noc4p-Nop14p complex"/>
    <property type="evidence" value="ECO:0007669"/>
    <property type="project" value="EnsemblFungi"/>
</dbReference>
<dbReference type="AlphaFoldDB" id="A0A1D2VBB9"/>